<dbReference type="AlphaFoldDB" id="A0A5M9NX14"/>
<protein>
    <submittedName>
        <fullName evidence="1">Uncharacterized protein</fullName>
    </submittedName>
</protein>
<accession>A0A5M9NX14</accession>
<dbReference type="Proteomes" id="UP000322521">
    <property type="component" value="Unassembled WGS sequence"/>
</dbReference>
<proteinExistence type="predicted"/>
<gene>
    <name evidence="1" type="ORF">F4W18_13335</name>
</gene>
<dbReference type="EMBL" id="VXJS01000007">
    <property type="protein sequence ID" value="KAA8675604.1"/>
    <property type="molecule type" value="Genomic_DNA"/>
</dbReference>
<organism evidence="1 2">
    <name type="scientific">Vibrio gigantis</name>
    <dbReference type="NCBI Taxonomy" id="296199"/>
    <lineage>
        <taxon>Bacteria</taxon>
        <taxon>Pseudomonadati</taxon>
        <taxon>Pseudomonadota</taxon>
        <taxon>Gammaproteobacteria</taxon>
        <taxon>Vibrionales</taxon>
        <taxon>Vibrionaceae</taxon>
        <taxon>Vibrio</taxon>
    </lineage>
</organism>
<name>A0A5M9NX14_9VIBR</name>
<keyword evidence="2" id="KW-1185">Reference proteome</keyword>
<sequence>MTITETRNEPERLRTASIITLGKQKNVFLTHSVVNQSSNKLIYQTKRSDTGSLKEVQCTQEQADVYIHQQVVKSLQAHTDDINLPHMSLLELPKEYRTVRERDVLVRFRVPEPSMSWIDNDIHFADTTDNFGSDCRFYPTRGSENFDLAVLTIYPEDSGYFATLKTEHGYTGLPMSHWMSLVPIWRKTKVKTEIAVLIDSEAQSTLPGLGKMANKRGYTCLGVISGFFDRAEGAGDALFKDLSTRQLFVDARHSAEPTVDCEYGFAFSMSHNALYRFDARRSILLTIIDFDSSSNSWVLGFTDTLERVTQIPYSYDDFFSKGYQIALVATVREQKLMKVFSYQFHSSCFDEESSSTQLES</sequence>
<evidence type="ECO:0000313" key="1">
    <source>
        <dbReference type="EMBL" id="KAA8675604.1"/>
    </source>
</evidence>
<dbReference type="RefSeq" id="WP_086714992.1">
    <property type="nucleotide sequence ID" value="NZ_AP025494.1"/>
</dbReference>
<reference evidence="1 2" key="1">
    <citation type="submission" date="2019-09" db="EMBL/GenBank/DDBJ databases">
        <title>Draft genome sequence of various Type strains from the CCUG.</title>
        <authorList>
            <person name="Pineiro-Iglesias B."/>
            <person name="Tunovic T."/>
            <person name="Unosson C."/>
            <person name="Inganas E."/>
            <person name="Ohlen M."/>
            <person name="Cardew S."/>
            <person name="Jensie-Markopoulos S."/>
            <person name="Salva-Serra F."/>
            <person name="Jaen-Luchoro D."/>
            <person name="Karlsson R."/>
            <person name="Svensson-Stadler L."/>
            <person name="Chun J."/>
            <person name="Moore E."/>
        </authorList>
    </citation>
    <scope>NUCLEOTIDE SEQUENCE [LARGE SCALE GENOMIC DNA]</scope>
    <source>
        <strain evidence="1 2">CCUG 56969T</strain>
    </source>
</reference>
<comment type="caution">
    <text evidence="1">The sequence shown here is derived from an EMBL/GenBank/DDBJ whole genome shotgun (WGS) entry which is preliminary data.</text>
</comment>
<evidence type="ECO:0000313" key="2">
    <source>
        <dbReference type="Proteomes" id="UP000322521"/>
    </source>
</evidence>